<name>A0AAX1UMV9_CERSP</name>
<gene>
    <name evidence="2" type="ORF">D1114_06980</name>
</gene>
<reference evidence="2 3" key="1">
    <citation type="submission" date="2018-08" db="EMBL/GenBank/DDBJ databases">
        <title>Draft genome sequence of Rhodobacter sphaeroides FY.</title>
        <authorList>
            <person name="Rayyan A."/>
            <person name="Meyer T.E."/>
            <person name="Kyndt J.A."/>
        </authorList>
    </citation>
    <scope>NUCLEOTIDE SEQUENCE [LARGE SCALE GENOMIC DNA]</scope>
    <source>
        <strain evidence="2 3">FY</strain>
    </source>
</reference>
<dbReference type="Gene3D" id="3.90.245.10">
    <property type="entry name" value="Ribonucleoside hydrolase-like"/>
    <property type="match status" value="1"/>
</dbReference>
<dbReference type="InterPro" id="IPR036452">
    <property type="entry name" value="Ribo_hydro-like"/>
</dbReference>
<dbReference type="InterPro" id="IPR011483">
    <property type="entry name" value="Sde182_NH-like"/>
</dbReference>
<dbReference type="EMBL" id="QWGP01000005">
    <property type="protein sequence ID" value="RHZ96449.1"/>
    <property type="molecule type" value="Genomic_DNA"/>
</dbReference>
<proteinExistence type="predicted"/>
<dbReference type="SUPFAM" id="SSF49899">
    <property type="entry name" value="Concanavalin A-like lectins/glucanases"/>
    <property type="match status" value="1"/>
</dbReference>
<evidence type="ECO:0000313" key="2">
    <source>
        <dbReference type="EMBL" id="RHZ96449.1"/>
    </source>
</evidence>
<evidence type="ECO:0000259" key="1">
    <source>
        <dbReference type="Pfam" id="PF07632"/>
    </source>
</evidence>
<dbReference type="Pfam" id="PF07632">
    <property type="entry name" value="Sde182_NH-like"/>
    <property type="match status" value="1"/>
</dbReference>
<dbReference type="GO" id="GO:0016799">
    <property type="term" value="F:hydrolase activity, hydrolyzing N-glycosyl compounds"/>
    <property type="evidence" value="ECO:0007669"/>
    <property type="project" value="InterPro"/>
</dbReference>
<accession>A0AAX1UMV9</accession>
<protein>
    <recommendedName>
        <fullName evidence="1">Cellulose-binding Sde182 nucleoside hydrolase-like domain-containing protein</fullName>
    </recommendedName>
</protein>
<comment type="caution">
    <text evidence="2">The sequence shown here is derived from an EMBL/GenBank/DDBJ whole genome shotgun (WGS) entry which is preliminary data.</text>
</comment>
<organism evidence="2 3">
    <name type="scientific">Cereibacter sphaeroides</name>
    <name type="common">Rhodobacter sphaeroides</name>
    <dbReference type="NCBI Taxonomy" id="1063"/>
    <lineage>
        <taxon>Bacteria</taxon>
        <taxon>Pseudomonadati</taxon>
        <taxon>Pseudomonadota</taxon>
        <taxon>Alphaproteobacteria</taxon>
        <taxon>Rhodobacterales</taxon>
        <taxon>Paracoccaceae</taxon>
        <taxon>Cereibacter</taxon>
    </lineage>
</organism>
<dbReference type="InterPro" id="IPR013320">
    <property type="entry name" value="ConA-like_dom_sf"/>
</dbReference>
<dbReference type="Gene3D" id="2.60.120.200">
    <property type="match status" value="1"/>
</dbReference>
<dbReference type="RefSeq" id="WP_118999676.1">
    <property type="nucleotide sequence ID" value="NZ_QWGP01000005.1"/>
</dbReference>
<evidence type="ECO:0000313" key="3">
    <source>
        <dbReference type="Proteomes" id="UP000266305"/>
    </source>
</evidence>
<sequence length="636" mass="67229">MPKLDLSRAIAIKSAGGEVAALRGPGFSWRPFDPAARLAVHVDADIDTVGERDDIPAVALWLATQDRFRIVGLTASAPDSNAQEFRNCIAAYAADRDVILGKGKDPADFLTQAELEALVLQGAKVDAPARGYWIAGEAGYAAAHACAQLLISNAQEFGSTGAGPWQKLWVVIQGGYTTLAQAAYEAVELGQCPDFFDRIRVIGQPNWNSSWAPNAWGYLFSRMWPAPDDPGLFGNAWMLSGYLQWHAFNRDNGGSDRTFWTAVTADSAMGAHLRSLLTRPGGAFTSPHFRAGDAGAWFWLMSALERGNFDPENPGNWCGAYRTYVGRDPWPSQTVGYGAGSGLGSVPNPEGVTWSPRHWAPHLSVNSFAAAEAAVDLGRWYALVADVMALYQADPVVEEPEEPGDHLAGLVGEWLLDEGSGMSLADAGPNGLTGRRGLYEPDPGTSAPAWVAEGLSFTPQQVAVVPYSPLLDHGDLTVVAVVRPDTTGGNQMFASRSEVPYPPGSPARNVFQLRNSNGALQFLGFSGGTVIIAAAGAVAVGQWMLVAAQNVGTAAVLRKNGAQVAAGSLNAPMALGVETDLRFGGRFNSTASVTDPVDGLDGTIAYVAIYEGLSSADLPAVEERARQAVASKGISL</sequence>
<dbReference type="Pfam" id="PF13385">
    <property type="entry name" value="Laminin_G_3"/>
    <property type="match status" value="1"/>
</dbReference>
<dbReference type="Proteomes" id="UP000266305">
    <property type="component" value="Unassembled WGS sequence"/>
</dbReference>
<dbReference type="AlphaFoldDB" id="A0AAX1UMV9"/>
<feature type="domain" description="Cellulose-binding Sde182 nucleoside hydrolase-like" evidence="1">
    <location>
        <begin position="45"/>
        <end position="321"/>
    </location>
</feature>